<feature type="region of interest" description="Disordered" evidence="1">
    <location>
        <begin position="350"/>
        <end position="371"/>
    </location>
</feature>
<dbReference type="AlphaFoldDB" id="A0AAJ8JPF7"/>
<reference evidence="3" key="1">
    <citation type="submission" date="2016-06" db="EMBL/GenBank/DDBJ databases">
        <authorList>
            <person name="Cuomo C."/>
            <person name="Litvintseva A."/>
            <person name="Heitman J."/>
            <person name="Chen Y."/>
            <person name="Sun S."/>
            <person name="Springer D."/>
            <person name="Dromer F."/>
            <person name="Young S."/>
            <person name="Zeng Q."/>
            <person name="Chapman S."/>
            <person name="Gujja S."/>
            <person name="Saif S."/>
            <person name="Birren B."/>
        </authorList>
    </citation>
    <scope>NUCLEOTIDE SEQUENCE</scope>
    <source>
        <strain evidence="3">CBS 7841</strain>
    </source>
</reference>
<feature type="compositionally biased region" description="Basic and acidic residues" evidence="1">
    <location>
        <begin position="360"/>
        <end position="371"/>
    </location>
</feature>
<gene>
    <name evidence="3" type="ORF">L203_101191</name>
</gene>
<evidence type="ECO:0000256" key="1">
    <source>
        <dbReference type="SAM" id="MobiDB-lite"/>
    </source>
</evidence>
<sequence length="529" mass="58264">MPHVADTALLTGPFFLGFTLEAFGMGIVLVMSLNFFIAVKRRERRQRVQEEAMGGSSDGNGDGKRGSGRGAVVLVAVCMGLNMAQTMVDMYRGWNVHNGPVSLALDVDGGGFSSLGGALRRVVVGAAETEYARRCHASHRHEADSRDVQRWASSGRFDVGVVTVVQLLRWECHVLLSNYSGSLSPTLAHTLHTSGPIAGNAMSLHRRKRRRDDEAGNQKNSFETSKVFFERSRSVLSTLRLDFERVSKDREHTWPNYFSSSADKDLKQERRASEPASVVPLISARASASSSTAISPQRDAHGKLSKYYLPKDHPLNHPLFVLSPPKRPEKVVGVERKHVFSGDWVKRRKRSGGVTSQIENESKEKSSLMENPRIHWEGESSPYALLSPSASSCSNPLSPSRRTTQTTGEWDSYRSGSGDLLFSKSPAASPGPDHLSTLFTNETVPSEGKTLSFAQMLNEKEDNLLERTTTLSSTYKPSNASRASFEIMFSGSKSSYNNCIITFHVLELYARTSLQPFLFCGGVHVSLCI</sequence>
<keyword evidence="2" id="KW-0472">Membrane</keyword>
<evidence type="ECO:0000313" key="3">
    <source>
        <dbReference type="EMBL" id="WVN86033.1"/>
    </source>
</evidence>
<organism evidence="3 4">
    <name type="scientific">Cryptococcus depauperatus CBS 7841</name>
    <dbReference type="NCBI Taxonomy" id="1295531"/>
    <lineage>
        <taxon>Eukaryota</taxon>
        <taxon>Fungi</taxon>
        <taxon>Dikarya</taxon>
        <taxon>Basidiomycota</taxon>
        <taxon>Agaricomycotina</taxon>
        <taxon>Tremellomycetes</taxon>
        <taxon>Tremellales</taxon>
        <taxon>Cryptococcaceae</taxon>
        <taxon>Cryptococcus</taxon>
    </lineage>
</organism>
<keyword evidence="2" id="KW-1133">Transmembrane helix</keyword>
<feature type="region of interest" description="Disordered" evidence="1">
    <location>
        <begin position="387"/>
        <end position="412"/>
    </location>
</feature>
<feature type="compositionally biased region" description="Low complexity" evidence="1">
    <location>
        <begin position="387"/>
        <end position="400"/>
    </location>
</feature>
<dbReference type="Proteomes" id="UP000094043">
    <property type="component" value="Chromosome 1"/>
</dbReference>
<reference evidence="3" key="3">
    <citation type="submission" date="2024-01" db="EMBL/GenBank/DDBJ databases">
        <authorList>
            <person name="Coelho M.A."/>
            <person name="David-Palma M."/>
            <person name="Shea T."/>
            <person name="Sun S."/>
            <person name="Cuomo C.A."/>
            <person name="Heitman J."/>
        </authorList>
    </citation>
    <scope>NUCLEOTIDE SEQUENCE</scope>
    <source>
        <strain evidence="3">CBS 7841</strain>
    </source>
</reference>
<protein>
    <submittedName>
        <fullName evidence="3">Uncharacterized protein</fullName>
    </submittedName>
</protein>
<evidence type="ECO:0000256" key="2">
    <source>
        <dbReference type="SAM" id="Phobius"/>
    </source>
</evidence>
<dbReference type="EMBL" id="CP143784">
    <property type="protein sequence ID" value="WVN86033.1"/>
    <property type="molecule type" value="Genomic_DNA"/>
</dbReference>
<keyword evidence="4" id="KW-1185">Reference proteome</keyword>
<feature type="region of interest" description="Disordered" evidence="1">
    <location>
        <begin position="196"/>
        <end position="219"/>
    </location>
</feature>
<feature type="region of interest" description="Disordered" evidence="1">
    <location>
        <begin position="257"/>
        <end position="278"/>
    </location>
</feature>
<name>A0AAJ8JPF7_9TREE</name>
<dbReference type="GeneID" id="91085405"/>
<evidence type="ECO:0000313" key="4">
    <source>
        <dbReference type="Proteomes" id="UP000094043"/>
    </source>
</evidence>
<dbReference type="RefSeq" id="XP_066066733.1">
    <property type="nucleotide sequence ID" value="XM_066210636.1"/>
</dbReference>
<proteinExistence type="predicted"/>
<feature type="transmembrane region" description="Helical" evidence="2">
    <location>
        <begin position="14"/>
        <end position="37"/>
    </location>
</feature>
<feature type="region of interest" description="Disordered" evidence="1">
    <location>
        <begin position="47"/>
        <end position="66"/>
    </location>
</feature>
<reference evidence="3" key="2">
    <citation type="journal article" date="2022" name="Elife">
        <title>Obligate sexual reproduction of a homothallic fungus closely related to the Cryptococcus pathogenic species complex.</title>
        <authorList>
            <person name="Passer A.R."/>
            <person name="Clancey S.A."/>
            <person name="Shea T."/>
            <person name="David-Palma M."/>
            <person name="Averette A.F."/>
            <person name="Boekhout T."/>
            <person name="Porcel B.M."/>
            <person name="Nowrousian M."/>
            <person name="Cuomo C.A."/>
            <person name="Sun S."/>
            <person name="Heitman J."/>
            <person name="Coelho M.A."/>
        </authorList>
    </citation>
    <scope>NUCLEOTIDE SEQUENCE</scope>
    <source>
        <strain evidence="3">CBS 7841</strain>
    </source>
</reference>
<feature type="compositionally biased region" description="Basic and acidic residues" evidence="1">
    <location>
        <begin position="262"/>
        <end position="273"/>
    </location>
</feature>
<dbReference type="KEGG" id="cdep:91085405"/>
<accession>A0AAJ8JPF7</accession>
<keyword evidence="2" id="KW-0812">Transmembrane</keyword>